<dbReference type="SMART" id="SM00320">
    <property type="entry name" value="WD40"/>
    <property type="match status" value="5"/>
</dbReference>
<evidence type="ECO:0000313" key="4">
    <source>
        <dbReference type="EMBL" id="PWI72217.1"/>
    </source>
</evidence>
<dbReference type="EMBL" id="LCWV01000006">
    <property type="protein sequence ID" value="PWI72217.1"/>
    <property type="molecule type" value="Genomic_DNA"/>
</dbReference>
<dbReference type="SUPFAM" id="SSF53474">
    <property type="entry name" value="alpha/beta-Hydrolases"/>
    <property type="match status" value="1"/>
</dbReference>
<feature type="domain" description="GPI inositol-deacylase winged helix" evidence="2">
    <location>
        <begin position="584"/>
        <end position="664"/>
    </location>
</feature>
<evidence type="ECO:0000313" key="5">
    <source>
        <dbReference type="Proteomes" id="UP000245956"/>
    </source>
</evidence>
<dbReference type="InterPro" id="IPR027417">
    <property type="entry name" value="P-loop_NTPase"/>
</dbReference>
<dbReference type="SUPFAM" id="SSF50998">
    <property type="entry name" value="Quinoprotein alcohol dehydrogenase-like"/>
    <property type="match status" value="1"/>
</dbReference>
<reference evidence="4 5" key="1">
    <citation type="journal article" date="2016" name="Front. Microbiol.">
        <title>Genome and transcriptome sequences reveal the specific parasitism of the nematophagous Purpureocillium lilacinum 36-1.</title>
        <authorList>
            <person name="Xie J."/>
            <person name="Li S."/>
            <person name="Mo C."/>
            <person name="Xiao X."/>
            <person name="Peng D."/>
            <person name="Wang G."/>
            <person name="Xiao Y."/>
        </authorList>
    </citation>
    <scope>NUCLEOTIDE SEQUENCE [LARGE SCALE GENOMIC DNA]</scope>
    <source>
        <strain evidence="4 5">36-1</strain>
    </source>
</reference>
<feature type="domain" description="Nephrocystin 3-like N-terminal" evidence="3">
    <location>
        <begin position="325"/>
        <end position="489"/>
    </location>
</feature>
<evidence type="ECO:0000259" key="2">
    <source>
        <dbReference type="Pfam" id="PF22939"/>
    </source>
</evidence>
<evidence type="ECO:0000256" key="1">
    <source>
        <dbReference type="ARBA" id="ARBA00022737"/>
    </source>
</evidence>
<organism evidence="4 5">
    <name type="scientific">Purpureocillium lilacinum</name>
    <name type="common">Paecilomyces lilacinus</name>
    <dbReference type="NCBI Taxonomy" id="33203"/>
    <lineage>
        <taxon>Eukaryota</taxon>
        <taxon>Fungi</taxon>
        <taxon>Dikarya</taxon>
        <taxon>Ascomycota</taxon>
        <taxon>Pezizomycotina</taxon>
        <taxon>Sordariomycetes</taxon>
        <taxon>Hypocreomycetidae</taxon>
        <taxon>Hypocreales</taxon>
        <taxon>Ophiocordycipitaceae</taxon>
        <taxon>Purpureocillium</taxon>
    </lineage>
</organism>
<dbReference type="Pfam" id="PF00400">
    <property type="entry name" value="WD40"/>
    <property type="match status" value="1"/>
</dbReference>
<name>A0A2U3ECI1_PURLI</name>
<evidence type="ECO:0000259" key="3">
    <source>
        <dbReference type="Pfam" id="PF24883"/>
    </source>
</evidence>
<dbReference type="PANTHER" id="PTHR10039">
    <property type="entry name" value="AMELOGENIN"/>
    <property type="match status" value="1"/>
</dbReference>
<dbReference type="InterPro" id="IPR054471">
    <property type="entry name" value="GPIID_WHD"/>
</dbReference>
<protein>
    <submittedName>
        <fullName evidence="4">NACHT and WD domain protein</fullName>
    </submittedName>
</protein>
<dbReference type="Gene3D" id="3.40.50.300">
    <property type="entry name" value="P-loop containing nucleotide triphosphate hydrolases"/>
    <property type="match status" value="1"/>
</dbReference>
<dbReference type="Pfam" id="PF24883">
    <property type="entry name" value="NPHP3_N"/>
    <property type="match status" value="1"/>
</dbReference>
<dbReference type="InterPro" id="IPR015943">
    <property type="entry name" value="WD40/YVTN_repeat-like_dom_sf"/>
</dbReference>
<dbReference type="Pfam" id="PF22939">
    <property type="entry name" value="WHD_GPIID"/>
    <property type="match status" value="1"/>
</dbReference>
<accession>A0A2U3ECI1</accession>
<dbReference type="InterPro" id="IPR029058">
    <property type="entry name" value="AB_hydrolase_fold"/>
</dbReference>
<gene>
    <name evidence="4" type="ORF">PCL_10840</name>
</gene>
<sequence length="1646" mass="182781">MHSPRLGERSQIPRGARSILRRFRTADAGTAEAQETPKLGLHEHTDPVSCPVATVVFVHGLGGHPVKTWRHASRRDTFWPKCWLPKEPGLETVRVCTFGYAAEFATRKKNICTITDFAKRLIFDLMTSGMADSPTIFVAHSMGGLVAKKAFMLALQDNKYAQVARCIQEGAIIFLGTPHRGSDSAATLHAVLAATVGSKAFLEELKTQSGLLTTINEDFRHCAKHLTLWSFYETMPTPIPLGRRIMIVGRDSAVLGYENEGSSHIDGDHRSICKFASPEDPGYTAIRNLLLHLVTNKLVPGADEPEDTSNENLLFFRDNRAIADSCQWLSRKESFRWWRDGETGSQAKYLWLSAPPATGKSVLMSAVIDQLREESEICAFYFFRGNNTASRTTRSFMLSVIAQMAIHSAKFYEQLAEIDDQYTKIQSMPTRVLWQKIIVETLFNLSEGSTAPWYWVLDALDESESASEVISLVGKIQSVTPMRVLMTSRVGMDIQRVLQSSVARGVLRCDHIEAADTRNDMAAHARQQLEGLPFDDGEIDGIVHQIVHKSQGIFLWVRFVVEEILLTAHTIDGILDGMSKMRESNKKLARAIIQNTVCAARPLRTRELQEILTPSFGRLASLEYTIRKVCPHLIKVDETTSLVQPIHETVREFLLGNPTSEFAVDSPSAHQYLAKVCLDMWMEAAFSEPISEQTSTLQNSVDMDDVHPLLRYAAMTWFEHVQTALIDEPLEASVRQFLRTSVLFWIEAVGLLGDLSLLAMAALGLQAFAARSPLISLSDKELISGWSVDLVRIGPKYGRNILSCPFSVHRLLPPFCPTKTRIGSQFGAAGEVAVVGAGMKSWDDCLAHITVGREGETCKAVVCGDVFLIVALSGSKGQVVILDTETCQEVRRLSHGETIGTVNIDSLSDRLVTGGFKWVKVWDLKSGEMVVEQSNTAGARCIALAICPGGGTVVSFTSDNSLTTWDLARDIRKQLRWTHQHAENSHRGTPRGVTFNRTAAMISLAWKGWPMEVWNIERLKMVAKIPMRHGLGPCFNESNGNIYGVELDGSVVRFDAQCQTTTELDLQSHILACNSQGTLIATGNGHGVLRIFTADTLEPVYTLDKYTDSINGLCFGPDGSKLYDIRSSNCNVWTPDVFLVNAREDSSVSGAESENSSFNRIPPSVAMEASRGLVSITAIVSDSTGSYVCCGMGNGAIFVYETQSGKRLQFLYNHACTVNVNALAWSLSGFYIASGDDSGRIMVARIDPLSSSKWSCAAQLDFRLDPRLDGGGRQILISHDDARVLVSTQLSSRMFCLQDGEEVGERFAQGQNATPCWLTHPGDPSKVILFTLGLARIFEWTLFAELGDGKGVKLRHRLASTWENKAVLLRALPTQDGRKLLLEARAVERGNPTKCSFWDVSQFDEGNEEATETGNLNHRQLDGVVGVYHDRAVFLDRELWVCSSAVGGNSETTKHFFVPMDWLNTSEERPSLMTRLGDFVYAKHGENGTSLTWRLPPPPTITDVPRRRQVKCSPGIERVETHKRDVFRLAACSCKGSGLAAVPHGSTFRHRTRHIWREPRWHKCEQFRLGASRSALSIQQLDYLSRTVATDKSWRPRPPGCMYPDGNDGRCMGEKRVKMGVEVGELHDVTGESRRWQHSWLAYDRR</sequence>
<comment type="caution">
    <text evidence="4">The sequence shown here is derived from an EMBL/GenBank/DDBJ whole genome shotgun (WGS) entry which is preliminary data.</text>
</comment>
<keyword evidence="1" id="KW-0677">Repeat</keyword>
<dbReference type="Gene3D" id="3.40.50.1820">
    <property type="entry name" value="alpha/beta hydrolase"/>
    <property type="match status" value="1"/>
</dbReference>
<dbReference type="PANTHER" id="PTHR10039:SF16">
    <property type="entry name" value="GPI INOSITOL-DEACYLASE"/>
    <property type="match status" value="1"/>
</dbReference>
<dbReference type="Gene3D" id="2.130.10.10">
    <property type="entry name" value="YVTN repeat-like/Quinoprotein amine dehydrogenase"/>
    <property type="match status" value="3"/>
</dbReference>
<dbReference type="Proteomes" id="UP000245956">
    <property type="component" value="Unassembled WGS sequence"/>
</dbReference>
<dbReference type="SUPFAM" id="SSF75011">
    <property type="entry name" value="3-carboxy-cis,cis-mucoante lactonizing enzyme"/>
    <property type="match status" value="1"/>
</dbReference>
<dbReference type="InterPro" id="IPR056884">
    <property type="entry name" value="NPHP3-like_N"/>
</dbReference>
<proteinExistence type="predicted"/>
<dbReference type="InterPro" id="IPR011047">
    <property type="entry name" value="Quinoprotein_ADH-like_sf"/>
</dbReference>
<dbReference type="InterPro" id="IPR001680">
    <property type="entry name" value="WD40_rpt"/>
</dbReference>